<dbReference type="InterPro" id="IPR002616">
    <property type="entry name" value="tRNA_ribo_trans-like"/>
</dbReference>
<keyword evidence="5" id="KW-1185">Reference proteome</keyword>
<dbReference type="Proteomes" id="UP001529423">
    <property type="component" value="Unassembled WGS sequence"/>
</dbReference>
<dbReference type="RefSeq" id="WP_289558808.1">
    <property type="nucleotide sequence ID" value="NZ_JAUDEO010000003.1"/>
</dbReference>
<gene>
    <name evidence="4" type="ORF">QUW46_01085</name>
</gene>
<dbReference type="NCBIfam" id="TIGR00449">
    <property type="entry name" value="tgt_general"/>
    <property type="match status" value="1"/>
</dbReference>
<dbReference type="GO" id="GO:0016757">
    <property type="term" value="F:glycosyltransferase activity"/>
    <property type="evidence" value="ECO:0007669"/>
    <property type="project" value="UniProtKB-KW"/>
</dbReference>
<evidence type="ECO:0000313" key="4">
    <source>
        <dbReference type="EMBL" id="MDM8333181.1"/>
    </source>
</evidence>
<keyword evidence="4" id="KW-0328">Glycosyltransferase</keyword>
<dbReference type="Pfam" id="PF01702">
    <property type="entry name" value="TGT"/>
    <property type="match status" value="1"/>
</dbReference>
<dbReference type="InterPro" id="IPR036511">
    <property type="entry name" value="TGT-like_sf"/>
</dbReference>
<dbReference type="Gene3D" id="3.20.20.105">
    <property type="entry name" value="Queuine tRNA-ribosyltransferase-like"/>
    <property type="match status" value="1"/>
</dbReference>
<sequence>MVKEVTFRLVKQDQAARYGRLTVGNRQLTTPLLVQTGKVTATLTGPELQELGVTAVKQAALPYWLTAGEGSHPQFSDLHDRIKWSGLVVGTAGAEQAYRWAKPRGRKKDGVSFHDPQTGQQKRYTPVTALAWQDQLGCDLKTTFDRWENYYAPVDDLQAAGQQTAAWLPDQWPQGTLAAVVGGGLKRVRQASVQAAVAHSPFGYCIAGVDPDVKLAEQTRIVKTVATMLPAAGLRYLPTAGSIEQALLAIMAGMDLVDSDCAGQAAENGVALMGTKRLHLIKEHLANDSTPLVTGCQCPTCQAGYSRSYLHQLVLAHQPLATRLLLVHNLFVLNHLVTELQQAITTGQVAQWAAVRSLG</sequence>
<dbReference type="InterPro" id="IPR050076">
    <property type="entry name" value="ArchSynthase1/Queuine_TRR"/>
</dbReference>
<evidence type="ECO:0000313" key="5">
    <source>
        <dbReference type="Proteomes" id="UP001529423"/>
    </source>
</evidence>
<dbReference type="PANTHER" id="PTHR46499">
    <property type="entry name" value="QUEUINE TRNA-RIBOSYLTRANSFERASE"/>
    <property type="match status" value="1"/>
</dbReference>
<dbReference type="EMBL" id="JAUDEO010000003">
    <property type="protein sequence ID" value="MDM8333181.1"/>
    <property type="molecule type" value="Genomic_DNA"/>
</dbReference>
<keyword evidence="4" id="KW-0808">Transferase</keyword>
<keyword evidence="2" id="KW-0671">Queuosine biosynthesis</keyword>
<evidence type="ECO:0000259" key="3">
    <source>
        <dbReference type="Pfam" id="PF01702"/>
    </source>
</evidence>
<name>A0ABT7VKB3_9LACO</name>
<comment type="caution">
    <text evidence="4">The sequence shown here is derived from an EMBL/GenBank/DDBJ whole genome shotgun (WGS) entry which is preliminary data.</text>
</comment>
<reference evidence="4 5" key="3">
    <citation type="submission" date="2023-06" db="EMBL/GenBank/DDBJ databases">
        <authorList>
            <person name="Zeman M."/>
            <person name="Kubasova T."/>
            <person name="Jahodarova E."/>
            <person name="Nykrynova M."/>
            <person name="Rychlik I."/>
        </authorList>
    </citation>
    <scope>NUCLEOTIDE SEQUENCE [LARGE SCALE GENOMIC DNA]</scope>
    <source>
        <strain evidence="4 5">105_WCHN</strain>
    </source>
</reference>
<reference evidence="5" key="1">
    <citation type="submission" date="2023-06" db="EMBL/GenBank/DDBJ databases">
        <title>Identification and characterization of horizontal gene transfer across gut microbiota members of farm animals based on homology search.</title>
        <authorList>
            <person name="Zeman M."/>
            <person name="Kubasova T."/>
            <person name="Jahodarova E."/>
            <person name="Nykrynova M."/>
            <person name="Rychlik I."/>
        </authorList>
    </citation>
    <scope>NUCLEOTIDE SEQUENCE [LARGE SCALE GENOMIC DNA]</scope>
    <source>
        <strain evidence="5">105_WCHN</strain>
    </source>
</reference>
<organism evidence="4 5">
    <name type="scientific">Limosilactobacillus panis</name>
    <dbReference type="NCBI Taxonomy" id="47493"/>
    <lineage>
        <taxon>Bacteria</taxon>
        <taxon>Bacillati</taxon>
        <taxon>Bacillota</taxon>
        <taxon>Bacilli</taxon>
        <taxon>Lactobacillales</taxon>
        <taxon>Lactobacillaceae</taxon>
        <taxon>Limosilactobacillus</taxon>
    </lineage>
</organism>
<feature type="domain" description="tRNA-guanine(15) transglycosylase-like" evidence="3">
    <location>
        <begin position="15"/>
        <end position="354"/>
    </location>
</feature>
<reference evidence="4 5" key="2">
    <citation type="submission" date="2023-06" db="EMBL/GenBank/DDBJ databases">
        <title>Identification and characterization of horizontal gene transfer across gut microbiota members of farm animals based on homology search.</title>
        <authorList>
            <person name="Schwarzerova J."/>
            <person name="Nykrynova M."/>
            <person name="Jureckova K."/>
            <person name="Cejkova D."/>
            <person name="Rychlik I."/>
        </authorList>
    </citation>
    <scope>NUCLEOTIDE SEQUENCE [LARGE SCALE GENOMIC DNA]</scope>
    <source>
        <strain evidence="4 5">105_WCHN</strain>
    </source>
</reference>
<evidence type="ECO:0000256" key="2">
    <source>
        <dbReference type="ARBA" id="ARBA00022785"/>
    </source>
</evidence>
<accession>A0ABT7VKB3</accession>
<dbReference type="PANTHER" id="PTHR46499:SF1">
    <property type="entry name" value="QUEUINE TRNA-RIBOSYLTRANSFERASE"/>
    <property type="match status" value="1"/>
</dbReference>
<evidence type="ECO:0000256" key="1">
    <source>
        <dbReference type="ARBA" id="ARBA00022694"/>
    </source>
</evidence>
<protein>
    <submittedName>
        <fullName evidence="4">tRNA-guanine transglycosylase</fullName>
        <ecNumber evidence="4">2.4.2.-</ecNumber>
    </submittedName>
</protein>
<keyword evidence="1" id="KW-0819">tRNA processing</keyword>
<dbReference type="EC" id="2.4.2.-" evidence="4"/>
<dbReference type="SUPFAM" id="SSF51713">
    <property type="entry name" value="tRNA-guanine transglycosylase"/>
    <property type="match status" value="1"/>
</dbReference>
<proteinExistence type="predicted"/>